<comment type="similarity">
    <text evidence="1">Belongs to the transferase hexapeptide repeat family.</text>
</comment>
<dbReference type="Pfam" id="PF00132">
    <property type="entry name" value="Hexapep"/>
    <property type="match status" value="1"/>
</dbReference>
<dbReference type="AlphaFoldDB" id="A0A2S7T8L0"/>
<dbReference type="GO" id="GO:0008374">
    <property type="term" value="F:O-acyltransferase activity"/>
    <property type="evidence" value="ECO:0007669"/>
    <property type="project" value="TreeGrafter"/>
</dbReference>
<accession>A0A2S7T8L0</accession>
<dbReference type="Gene3D" id="2.160.10.10">
    <property type="entry name" value="Hexapeptide repeat proteins"/>
    <property type="match status" value="1"/>
</dbReference>
<evidence type="ECO:0000313" key="3">
    <source>
        <dbReference type="EMBL" id="PQJ15908.1"/>
    </source>
</evidence>
<dbReference type="InterPro" id="IPR001451">
    <property type="entry name" value="Hexapep"/>
</dbReference>
<dbReference type="InterPro" id="IPR011004">
    <property type="entry name" value="Trimer_LpxA-like_sf"/>
</dbReference>
<dbReference type="SUPFAM" id="SSF51161">
    <property type="entry name" value="Trimeric LpxA-like enzymes"/>
    <property type="match status" value="1"/>
</dbReference>
<dbReference type="Pfam" id="PF14602">
    <property type="entry name" value="Hexapep_2"/>
    <property type="match status" value="1"/>
</dbReference>
<reference evidence="4" key="1">
    <citation type="submission" date="2016-11" db="EMBL/GenBank/DDBJ databases">
        <title>Trade-off between light-utilization and light-protection in marine flavobacteria.</title>
        <authorList>
            <person name="Kumagai Y."/>
            <person name="Yoshizawa S."/>
            <person name="Kogure K."/>
        </authorList>
    </citation>
    <scope>NUCLEOTIDE SEQUENCE [LARGE SCALE GENOMIC DNA]</scope>
    <source>
        <strain evidence="4">SG-18</strain>
    </source>
</reference>
<dbReference type="Proteomes" id="UP000239366">
    <property type="component" value="Unassembled WGS sequence"/>
</dbReference>
<proteinExistence type="inferred from homology"/>
<evidence type="ECO:0000256" key="1">
    <source>
        <dbReference type="ARBA" id="ARBA00007274"/>
    </source>
</evidence>
<sequence length="169" mass="17901">MDVFPWNQFHLGELSTIESYCVINNGSGDVIIGDRVRVGIGSVIIGPVTMGHGSGLGQNVFVTGFNHSYTDGTKNSSDQALDIRATTIEDEAHVGSNSVLLAGVTIGKRCQIGAGSVVTKDIPPYSIAVGNPARVIKQYNKQTGKWVSVTGDHTIDSIQVGTTENEKAR</sequence>
<organism evidence="3 4">
    <name type="scientific">Aureicoccus marinus</name>
    <dbReference type="NCBI Taxonomy" id="754435"/>
    <lineage>
        <taxon>Bacteria</taxon>
        <taxon>Pseudomonadati</taxon>
        <taxon>Bacteroidota</taxon>
        <taxon>Flavobacteriia</taxon>
        <taxon>Flavobacteriales</taxon>
        <taxon>Flavobacteriaceae</taxon>
        <taxon>Aureicoccus</taxon>
    </lineage>
</organism>
<evidence type="ECO:0008006" key="5">
    <source>
        <dbReference type="Google" id="ProtNLM"/>
    </source>
</evidence>
<keyword evidence="4" id="KW-1185">Reference proteome</keyword>
<comment type="caution">
    <text evidence="3">The sequence shown here is derived from an EMBL/GenBank/DDBJ whole genome shotgun (WGS) entry which is preliminary data.</text>
</comment>
<dbReference type="EMBL" id="MQVX01000001">
    <property type="protein sequence ID" value="PQJ15908.1"/>
    <property type="molecule type" value="Genomic_DNA"/>
</dbReference>
<dbReference type="CDD" id="cd04647">
    <property type="entry name" value="LbH_MAT_like"/>
    <property type="match status" value="1"/>
</dbReference>
<protein>
    <recommendedName>
        <fullName evidence="5">Acetyltransferase</fullName>
    </recommendedName>
</protein>
<dbReference type="PANTHER" id="PTHR23416">
    <property type="entry name" value="SIALIC ACID SYNTHASE-RELATED"/>
    <property type="match status" value="1"/>
</dbReference>
<name>A0A2S7T8L0_9FLAO</name>
<dbReference type="GO" id="GO:0005829">
    <property type="term" value="C:cytosol"/>
    <property type="evidence" value="ECO:0007669"/>
    <property type="project" value="TreeGrafter"/>
</dbReference>
<evidence type="ECO:0000256" key="2">
    <source>
        <dbReference type="ARBA" id="ARBA00022679"/>
    </source>
</evidence>
<dbReference type="PANTHER" id="PTHR23416:SF23">
    <property type="entry name" value="ACETYLTRANSFERASE C18B11.09C-RELATED"/>
    <property type="match status" value="1"/>
</dbReference>
<dbReference type="InterPro" id="IPR051159">
    <property type="entry name" value="Hexapeptide_acetyltransf"/>
</dbReference>
<evidence type="ECO:0000313" key="4">
    <source>
        <dbReference type="Proteomes" id="UP000239366"/>
    </source>
</evidence>
<gene>
    <name evidence="3" type="ORF">BST99_09375</name>
</gene>
<keyword evidence="2" id="KW-0808">Transferase</keyword>